<comment type="caution">
    <text evidence="3">The sequence shown here is derived from an EMBL/GenBank/DDBJ whole genome shotgun (WGS) entry which is preliminary data.</text>
</comment>
<evidence type="ECO:0000313" key="4">
    <source>
        <dbReference type="Proteomes" id="UP000660265"/>
    </source>
</evidence>
<feature type="transmembrane region" description="Helical" evidence="2">
    <location>
        <begin position="66"/>
        <end position="84"/>
    </location>
</feature>
<evidence type="ECO:0008006" key="5">
    <source>
        <dbReference type="Google" id="ProtNLM"/>
    </source>
</evidence>
<keyword evidence="2" id="KW-1133">Transmembrane helix</keyword>
<feature type="compositionally biased region" description="Pro residues" evidence="1">
    <location>
        <begin position="249"/>
        <end position="263"/>
    </location>
</feature>
<dbReference type="Proteomes" id="UP000660265">
    <property type="component" value="Unassembled WGS sequence"/>
</dbReference>
<evidence type="ECO:0000313" key="3">
    <source>
        <dbReference type="EMBL" id="GGJ82985.1"/>
    </source>
</evidence>
<gene>
    <name evidence="3" type="ORF">GCM10011583_13270</name>
</gene>
<keyword evidence="2" id="KW-0472">Membrane</keyword>
<feature type="region of interest" description="Disordered" evidence="1">
    <location>
        <begin position="249"/>
        <end position="270"/>
    </location>
</feature>
<feature type="transmembrane region" description="Helical" evidence="2">
    <location>
        <begin position="12"/>
        <end position="34"/>
    </location>
</feature>
<reference evidence="4" key="1">
    <citation type="journal article" date="2019" name="Int. J. Syst. Evol. Microbiol.">
        <title>The Global Catalogue of Microorganisms (GCM) 10K type strain sequencing project: providing services to taxonomists for standard genome sequencing and annotation.</title>
        <authorList>
            <consortium name="The Broad Institute Genomics Platform"/>
            <consortium name="The Broad Institute Genome Sequencing Center for Infectious Disease"/>
            <person name="Wu L."/>
            <person name="Ma J."/>
        </authorList>
    </citation>
    <scope>NUCLEOTIDE SEQUENCE [LARGE SCALE GENOMIC DNA]</scope>
    <source>
        <strain evidence="4">CGMCC 4.7275</strain>
    </source>
</reference>
<feature type="transmembrane region" description="Helical" evidence="2">
    <location>
        <begin position="40"/>
        <end position="59"/>
    </location>
</feature>
<keyword evidence="4" id="KW-1185">Reference proteome</keyword>
<name>A0ABQ2E047_9ACTN</name>
<proteinExistence type="predicted"/>
<dbReference type="RefSeq" id="WP_189106347.1">
    <property type="nucleotide sequence ID" value="NZ_BMMV01000003.1"/>
</dbReference>
<dbReference type="EMBL" id="BMMV01000003">
    <property type="protein sequence ID" value="GGJ82985.1"/>
    <property type="molecule type" value="Genomic_DNA"/>
</dbReference>
<accession>A0ABQ2E047</accession>
<keyword evidence="2" id="KW-0812">Transmembrane</keyword>
<sequence>MPDRVAHTGAGLRLLRAAVFTAVCVVLSGTGHVIAACQAVPWWTLVVGFAGVFAVAAPLAGRARSLPAIALALTGGQLALHSLFGMSQHHLTMRGGADDVLIRMAAKLICGAGPASLSAGDARRIVTDAGIDPATVGGGLAQGGHLHGSAAGTAAQAAAGGTGGAGGTAGLLPELPTLPMFLAHLLAALATGWLMRRGDLALARLATLSSQSLGDGFGEVVADNARLRALRAALGLVRALSAGLPLTPAPGPAAAPGPRPDAPPSYTGETLQHSVIRRGPPAVLTLAA</sequence>
<organism evidence="3 4">
    <name type="scientific">Streptomyces camponoticapitis</name>
    <dbReference type="NCBI Taxonomy" id="1616125"/>
    <lineage>
        <taxon>Bacteria</taxon>
        <taxon>Bacillati</taxon>
        <taxon>Actinomycetota</taxon>
        <taxon>Actinomycetes</taxon>
        <taxon>Kitasatosporales</taxon>
        <taxon>Streptomycetaceae</taxon>
        <taxon>Streptomyces</taxon>
    </lineage>
</organism>
<protein>
    <recommendedName>
        <fullName evidence="5">Integral membrane protein</fullName>
    </recommendedName>
</protein>
<evidence type="ECO:0000256" key="2">
    <source>
        <dbReference type="SAM" id="Phobius"/>
    </source>
</evidence>
<evidence type="ECO:0000256" key="1">
    <source>
        <dbReference type="SAM" id="MobiDB-lite"/>
    </source>
</evidence>